<dbReference type="PANTHER" id="PTHR46718">
    <property type="entry name" value="ASPARTATE-SEMIALDEHYDE DEHYDROGENASE"/>
    <property type="match status" value="1"/>
</dbReference>
<dbReference type="PIRSF" id="PIRSF000148">
    <property type="entry name" value="ASA_dh"/>
    <property type="match status" value="1"/>
</dbReference>
<dbReference type="SUPFAM" id="SSF55347">
    <property type="entry name" value="Glyceraldehyde-3-phosphate dehydrogenase-like, C-terminal domain"/>
    <property type="match status" value="1"/>
</dbReference>
<keyword evidence="2" id="KW-0521">NADP</keyword>
<dbReference type="InterPro" id="IPR000534">
    <property type="entry name" value="Semialdehyde_DH_NAD-bd"/>
</dbReference>
<dbReference type="InterPro" id="IPR012280">
    <property type="entry name" value="Semialdhyde_DH_dimer_dom"/>
</dbReference>
<dbReference type="GO" id="GO:0046983">
    <property type="term" value="F:protein dimerization activity"/>
    <property type="evidence" value="ECO:0007669"/>
    <property type="project" value="InterPro"/>
</dbReference>
<dbReference type="Pfam" id="PF01118">
    <property type="entry name" value="Semialdhyde_dh"/>
    <property type="match status" value="1"/>
</dbReference>
<name>A0A0G1VS88_9BACT</name>
<dbReference type="InterPro" id="IPR051823">
    <property type="entry name" value="ASADH-related"/>
</dbReference>
<dbReference type="SMART" id="SM00859">
    <property type="entry name" value="Semialdhyde_dh"/>
    <property type="match status" value="1"/>
</dbReference>
<dbReference type="CDD" id="cd02315">
    <property type="entry name" value="ScASADH_like_N"/>
    <property type="match status" value="1"/>
</dbReference>
<evidence type="ECO:0000313" key="7">
    <source>
        <dbReference type="Proteomes" id="UP000033965"/>
    </source>
</evidence>
<dbReference type="Gene3D" id="3.40.50.720">
    <property type="entry name" value="NAD(P)-binding Rossmann-like Domain"/>
    <property type="match status" value="1"/>
</dbReference>
<feature type="domain" description="Semialdehyde dehydrogenase NAD-binding" evidence="5">
    <location>
        <begin position="11"/>
        <end position="144"/>
    </location>
</feature>
<evidence type="ECO:0000256" key="1">
    <source>
        <dbReference type="ARBA" id="ARBA00010584"/>
    </source>
</evidence>
<evidence type="ECO:0000256" key="4">
    <source>
        <dbReference type="PIRSR" id="PIRSR000148-1"/>
    </source>
</evidence>
<dbReference type="GO" id="GO:0004073">
    <property type="term" value="F:aspartate-semialdehyde dehydrogenase activity"/>
    <property type="evidence" value="ECO:0007669"/>
    <property type="project" value="UniProtKB-ARBA"/>
</dbReference>
<dbReference type="Proteomes" id="UP000033965">
    <property type="component" value="Unassembled WGS sequence"/>
</dbReference>
<dbReference type="CDD" id="cd18130">
    <property type="entry name" value="ASADH_C_arch_fung_like"/>
    <property type="match status" value="1"/>
</dbReference>
<reference evidence="6 7" key="1">
    <citation type="journal article" date="2015" name="Nature">
        <title>rRNA introns, odd ribosomes, and small enigmatic genomes across a large radiation of phyla.</title>
        <authorList>
            <person name="Brown C.T."/>
            <person name="Hug L.A."/>
            <person name="Thomas B.C."/>
            <person name="Sharon I."/>
            <person name="Castelle C.J."/>
            <person name="Singh A."/>
            <person name="Wilkins M.J."/>
            <person name="Williams K.H."/>
            <person name="Banfield J.F."/>
        </authorList>
    </citation>
    <scope>NUCLEOTIDE SEQUENCE [LARGE SCALE GENOMIC DNA]</scope>
</reference>
<dbReference type="PANTHER" id="PTHR46718:SF1">
    <property type="entry name" value="ASPARTATE-SEMIALDEHYDE DEHYDROGENASE"/>
    <property type="match status" value="1"/>
</dbReference>
<dbReference type="InterPro" id="IPR005676">
    <property type="entry name" value="Asp_semi-ald_DH_pep-lack"/>
</dbReference>
<evidence type="ECO:0000313" key="6">
    <source>
        <dbReference type="EMBL" id="KKW09383.1"/>
    </source>
</evidence>
<dbReference type="GO" id="GO:0051287">
    <property type="term" value="F:NAD binding"/>
    <property type="evidence" value="ECO:0007669"/>
    <property type="project" value="InterPro"/>
</dbReference>
<comment type="similarity">
    <text evidence="1">Belongs to the aspartate-semialdehyde dehydrogenase family.</text>
</comment>
<dbReference type="GO" id="GO:0050661">
    <property type="term" value="F:NADP binding"/>
    <property type="evidence" value="ECO:0007669"/>
    <property type="project" value="InterPro"/>
</dbReference>
<accession>A0A0G1VS88</accession>
<feature type="active site" description="Proton acceptor" evidence="4">
    <location>
        <position position="257"/>
    </location>
</feature>
<protein>
    <submittedName>
        <fullName evidence="6">Aspartate-semialdehyde dehydrogenase</fullName>
    </submittedName>
</protein>
<evidence type="ECO:0000256" key="3">
    <source>
        <dbReference type="ARBA" id="ARBA00023002"/>
    </source>
</evidence>
<dbReference type="NCBIfam" id="TIGR00978">
    <property type="entry name" value="asd_EA"/>
    <property type="match status" value="1"/>
</dbReference>
<evidence type="ECO:0000256" key="2">
    <source>
        <dbReference type="ARBA" id="ARBA00022857"/>
    </source>
</evidence>
<dbReference type="Pfam" id="PF02774">
    <property type="entry name" value="Semialdhyde_dhC"/>
    <property type="match status" value="1"/>
</dbReference>
<comment type="caution">
    <text evidence="6">The sequence shown here is derived from an EMBL/GenBank/DDBJ whole genome shotgun (WGS) entry which is preliminary data.</text>
</comment>
<dbReference type="SUPFAM" id="SSF51735">
    <property type="entry name" value="NAD(P)-binding Rossmann-fold domains"/>
    <property type="match status" value="1"/>
</dbReference>
<keyword evidence="3" id="KW-0560">Oxidoreductase</keyword>
<organism evidence="6 7">
    <name type="scientific">Candidatus Kaiserbacteria bacterium GW2011_GWA2_49_19</name>
    <dbReference type="NCBI Taxonomy" id="1618669"/>
    <lineage>
        <taxon>Bacteria</taxon>
        <taxon>Candidatus Kaiseribacteriota</taxon>
    </lineage>
</organism>
<dbReference type="GO" id="GO:0009088">
    <property type="term" value="P:threonine biosynthetic process"/>
    <property type="evidence" value="ECO:0007669"/>
    <property type="project" value="TreeGrafter"/>
</dbReference>
<evidence type="ECO:0000259" key="5">
    <source>
        <dbReference type="SMART" id="SM00859"/>
    </source>
</evidence>
<dbReference type="GO" id="GO:0009086">
    <property type="term" value="P:methionine biosynthetic process"/>
    <property type="evidence" value="ECO:0007669"/>
    <property type="project" value="UniProtKB-ARBA"/>
</dbReference>
<feature type="active site" description="Acyl-thioester intermediate" evidence="4">
    <location>
        <position position="164"/>
    </location>
</feature>
<gene>
    <name evidence="6" type="ORF">UY44_C0002G0023</name>
</gene>
<dbReference type="PATRIC" id="fig|1618669.3.peg.109"/>
<sequence length="367" mass="40787">MAKTKSTQKLSVGILGATGMVGQRFVSLLENHPWFEVRAVAASRNSAGKTYGGAVEGRWQFPTPIPSSVRDLLVYSVEDDVEKIKSRVDFVFSAMDMDKHAIQYLEELYASRGVPVVSNNSAHRWTKDVPMIMPEINPDHLAMIPIQQKRRGWKTGFIVVKPNCSIQSYIPALNALKKFEPQKVVVSTLQAISGAGKTFETMPEIVENVIPFIEGEEEKSEKEPMKIWARIEKGLFKFATTPKISATCIRVPVTDGHMASVAVSFKTKPTRDAIQKAWQSFKSPIDKLGLPSAPKRFLTYFEEDNRPQTKLDRDTGHGMGVSIGRLREDSILGWKFISLSHNTIRGAAGGAVLVAELLKAKGYLRAR</sequence>
<dbReference type="AlphaFoldDB" id="A0A0G1VS88"/>
<proteinExistence type="inferred from homology"/>
<dbReference type="InterPro" id="IPR036291">
    <property type="entry name" value="NAD(P)-bd_dom_sf"/>
</dbReference>
<dbReference type="NCBIfam" id="NF006416">
    <property type="entry name" value="PRK08664.1"/>
    <property type="match status" value="1"/>
</dbReference>
<dbReference type="EMBL" id="LCPZ01000002">
    <property type="protein sequence ID" value="KKW09383.1"/>
    <property type="molecule type" value="Genomic_DNA"/>
</dbReference>
<dbReference type="Gene3D" id="3.30.360.10">
    <property type="entry name" value="Dihydrodipicolinate Reductase, domain 2"/>
    <property type="match status" value="1"/>
</dbReference>